<organism evidence="2 3">
    <name type="scientific">Rehmannia glutinosa</name>
    <name type="common">Chinese foxglove</name>
    <dbReference type="NCBI Taxonomy" id="99300"/>
    <lineage>
        <taxon>Eukaryota</taxon>
        <taxon>Viridiplantae</taxon>
        <taxon>Streptophyta</taxon>
        <taxon>Embryophyta</taxon>
        <taxon>Tracheophyta</taxon>
        <taxon>Spermatophyta</taxon>
        <taxon>Magnoliopsida</taxon>
        <taxon>eudicotyledons</taxon>
        <taxon>Gunneridae</taxon>
        <taxon>Pentapetalae</taxon>
        <taxon>asterids</taxon>
        <taxon>lamiids</taxon>
        <taxon>Lamiales</taxon>
        <taxon>Orobanchaceae</taxon>
        <taxon>Rehmannieae</taxon>
        <taxon>Rehmannia</taxon>
    </lineage>
</organism>
<comment type="caution">
    <text evidence="2">The sequence shown here is derived from an EMBL/GenBank/DDBJ whole genome shotgun (WGS) entry which is preliminary data.</text>
</comment>
<sequence>MDTTTITVPNGLWRDDAKPECNKRCKRNFDRVVGKDRVMTGHPQSPLLAIMHPPTPLMLPTRPTRRQDRVITASRRSDSERQRVGHRSGPSYLEKPYRVQTERFPRGGHRHEGDRLSATSVRSGRAYLPSAQLAINWCHPCWDTWCTTLISSARLGVRQEDMDMMEQPGAVAYMRTPLQAVPA</sequence>
<protein>
    <submittedName>
        <fullName evidence="2">Uncharacterized protein</fullName>
    </submittedName>
</protein>
<evidence type="ECO:0000256" key="1">
    <source>
        <dbReference type="SAM" id="MobiDB-lite"/>
    </source>
</evidence>
<feature type="region of interest" description="Disordered" evidence="1">
    <location>
        <begin position="44"/>
        <end position="94"/>
    </location>
</feature>
<dbReference type="Proteomes" id="UP001318860">
    <property type="component" value="Unassembled WGS sequence"/>
</dbReference>
<accession>A0ABR0URD3</accession>
<evidence type="ECO:0000313" key="3">
    <source>
        <dbReference type="Proteomes" id="UP001318860"/>
    </source>
</evidence>
<gene>
    <name evidence="2" type="ORF">DH2020_041449</name>
</gene>
<dbReference type="EMBL" id="JABTTQ020002294">
    <property type="protein sequence ID" value="KAK6124833.1"/>
    <property type="molecule type" value="Genomic_DNA"/>
</dbReference>
<feature type="compositionally biased region" description="Basic and acidic residues" evidence="1">
    <location>
        <begin position="65"/>
        <end position="83"/>
    </location>
</feature>
<reference evidence="2 3" key="1">
    <citation type="journal article" date="2021" name="Comput. Struct. Biotechnol. J.">
        <title>De novo genome assembly of the potent medicinal plant Rehmannia glutinosa using nanopore technology.</title>
        <authorList>
            <person name="Ma L."/>
            <person name="Dong C."/>
            <person name="Song C."/>
            <person name="Wang X."/>
            <person name="Zheng X."/>
            <person name="Niu Y."/>
            <person name="Chen S."/>
            <person name="Feng W."/>
        </authorList>
    </citation>
    <scope>NUCLEOTIDE SEQUENCE [LARGE SCALE GENOMIC DNA]</scope>
    <source>
        <strain evidence="2">DH-2019</strain>
    </source>
</reference>
<keyword evidence="3" id="KW-1185">Reference proteome</keyword>
<name>A0ABR0URD3_REHGL</name>
<proteinExistence type="predicted"/>
<evidence type="ECO:0000313" key="2">
    <source>
        <dbReference type="EMBL" id="KAK6124833.1"/>
    </source>
</evidence>